<dbReference type="GO" id="GO:0016791">
    <property type="term" value="F:phosphatase activity"/>
    <property type="evidence" value="ECO:0007669"/>
    <property type="project" value="TreeGrafter"/>
</dbReference>
<dbReference type="Pfam" id="PF00149">
    <property type="entry name" value="Metallophos"/>
    <property type="match status" value="1"/>
</dbReference>
<dbReference type="Gene3D" id="3.60.21.10">
    <property type="match status" value="1"/>
</dbReference>
<dbReference type="OrthoDB" id="10267127at2759"/>
<dbReference type="GO" id="GO:0005737">
    <property type="term" value="C:cytoplasm"/>
    <property type="evidence" value="ECO:0007669"/>
    <property type="project" value="TreeGrafter"/>
</dbReference>
<gene>
    <name evidence="3" type="ORF">PDIGIT_LOCUS10749</name>
</gene>
<feature type="domain" description="Calcineurin-like phosphoesterase" evidence="2">
    <location>
        <begin position="130"/>
        <end position="320"/>
    </location>
</feature>
<organism evidence="3 4">
    <name type="scientific">Periconia digitata</name>
    <dbReference type="NCBI Taxonomy" id="1303443"/>
    <lineage>
        <taxon>Eukaryota</taxon>
        <taxon>Fungi</taxon>
        <taxon>Dikarya</taxon>
        <taxon>Ascomycota</taxon>
        <taxon>Pezizomycotina</taxon>
        <taxon>Dothideomycetes</taxon>
        <taxon>Pleosporomycetidae</taxon>
        <taxon>Pleosporales</taxon>
        <taxon>Massarineae</taxon>
        <taxon>Periconiaceae</taxon>
        <taxon>Periconia</taxon>
    </lineage>
</organism>
<dbReference type="CDD" id="cd00144">
    <property type="entry name" value="MPP_PPP_family"/>
    <property type="match status" value="1"/>
</dbReference>
<accession>A0A9W4UK28</accession>
<dbReference type="InterPro" id="IPR029052">
    <property type="entry name" value="Metallo-depent_PP-like"/>
</dbReference>
<dbReference type="GO" id="GO:0006798">
    <property type="term" value="P:polyphosphate catabolic process"/>
    <property type="evidence" value="ECO:0007669"/>
    <property type="project" value="TreeGrafter"/>
</dbReference>
<keyword evidence="4" id="KW-1185">Reference proteome</keyword>
<name>A0A9W4UK28_9PLEO</name>
<reference evidence="3" key="1">
    <citation type="submission" date="2023-01" db="EMBL/GenBank/DDBJ databases">
        <authorList>
            <person name="Van Ghelder C."/>
            <person name="Rancurel C."/>
        </authorList>
    </citation>
    <scope>NUCLEOTIDE SEQUENCE</scope>
    <source>
        <strain evidence="3">CNCM I-4278</strain>
    </source>
</reference>
<dbReference type="GO" id="GO:0000298">
    <property type="term" value="F:endopolyphosphatase activity"/>
    <property type="evidence" value="ECO:0007669"/>
    <property type="project" value="TreeGrafter"/>
</dbReference>
<dbReference type="EMBL" id="CAOQHR010000007">
    <property type="protein sequence ID" value="CAI6337636.1"/>
    <property type="molecule type" value="Genomic_DNA"/>
</dbReference>
<proteinExistence type="predicted"/>
<protein>
    <recommendedName>
        <fullName evidence="2">Calcineurin-like phosphoesterase domain-containing protein</fullName>
    </recommendedName>
</protein>
<dbReference type="InterPro" id="IPR050126">
    <property type="entry name" value="Ap4A_hydrolase"/>
</dbReference>
<evidence type="ECO:0000259" key="2">
    <source>
        <dbReference type="Pfam" id="PF00149"/>
    </source>
</evidence>
<dbReference type="AlphaFoldDB" id="A0A9W4UK28"/>
<dbReference type="Proteomes" id="UP001152607">
    <property type="component" value="Unassembled WGS sequence"/>
</dbReference>
<keyword evidence="1" id="KW-1133">Transmembrane helix</keyword>
<dbReference type="SUPFAM" id="SSF56300">
    <property type="entry name" value="Metallo-dependent phosphatases"/>
    <property type="match status" value="1"/>
</dbReference>
<dbReference type="PANTHER" id="PTHR42850:SF4">
    <property type="entry name" value="ZINC-DEPENDENT ENDOPOLYPHOSPHATASE"/>
    <property type="match status" value="1"/>
</dbReference>
<feature type="transmembrane region" description="Helical" evidence="1">
    <location>
        <begin position="64"/>
        <end position="84"/>
    </location>
</feature>
<comment type="caution">
    <text evidence="3">The sequence shown here is derived from an EMBL/GenBank/DDBJ whole genome shotgun (WGS) entry which is preliminary data.</text>
</comment>
<keyword evidence="1" id="KW-0472">Membrane</keyword>
<sequence length="366" mass="41208">MSPKDKPDDSELVHLVSSYPNDFDDSDEDEAFYAPDEGDFLFSAKWRARIRNVAQRIPRRVQRFSAVGVLVLFFVWLTLLRPYFSDMSKEYREMEADPRDRFGLNKRPEFDDIVQVKQLDTKYLPKGDAKLFVVGDVHGCKKELLELLEKGGYKEQRDHLILTGDIVSKGPDSPGVVALASGLHASCVRGNHEDRVLLSIAAASATPAPSFSDAKTRKLAKSLTPSQISYLQTCPVILDVGFIGSLEHVAVVHAGLVPDISLAAQDPYQVMNMRTMNMRTRVPSERHEGTPWTKFWNHYQTKKKGEGERWSVIYGHDKKRGFTVKEWSYGLDSGCVDGGKLTAMVINETGEHEFVHVKCPNEGYID</sequence>
<keyword evidence="1" id="KW-0812">Transmembrane</keyword>
<dbReference type="PANTHER" id="PTHR42850">
    <property type="entry name" value="METALLOPHOSPHOESTERASE"/>
    <property type="match status" value="1"/>
</dbReference>
<dbReference type="InterPro" id="IPR004843">
    <property type="entry name" value="Calcineurin-like_PHP"/>
</dbReference>
<evidence type="ECO:0000313" key="4">
    <source>
        <dbReference type="Proteomes" id="UP001152607"/>
    </source>
</evidence>
<evidence type="ECO:0000313" key="3">
    <source>
        <dbReference type="EMBL" id="CAI6337636.1"/>
    </source>
</evidence>
<evidence type="ECO:0000256" key="1">
    <source>
        <dbReference type="SAM" id="Phobius"/>
    </source>
</evidence>